<evidence type="ECO:0000313" key="2">
    <source>
        <dbReference type="Proteomes" id="UP000306192"/>
    </source>
</evidence>
<dbReference type="OrthoDB" id="3296614at2"/>
<dbReference type="Proteomes" id="UP000306192">
    <property type="component" value="Unassembled WGS sequence"/>
</dbReference>
<dbReference type="EMBL" id="QYRT01000017">
    <property type="protein sequence ID" value="TIH36189.1"/>
    <property type="molecule type" value="Genomic_DNA"/>
</dbReference>
<comment type="caution">
    <text evidence="1">The sequence shown here is derived from an EMBL/GenBank/DDBJ whole genome shotgun (WGS) entry which is preliminary data.</text>
</comment>
<gene>
    <name evidence="1" type="ORF">D4765_10155</name>
</gene>
<protein>
    <submittedName>
        <fullName evidence="1">Transcriptional regulator</fullName>
    </submittedName>
</protein>
<organism evidence="1 2">
    <name type="scientific">Subtercola vilae</name>
    <dbReference type="NCBI Taxonomy" id="2056433"/>
    <lineage>
        <taxon>Bacteria</taxon>
        <taxon>Bacillati</taxon>
        <taxon>Actinomycetota</taxon>
        <taxon>Actinomycetes</taxon>
        <taxon>Micrococcales</taxon>
        <taxon>Microbacteriaceae</taxon>
        <taxon>Subtercola</taxon>
    </lineage>
</organism>
<dbReference type="AlphaFoldDB" id="A0A4T2BXY8"/>
<sequence>MGTSLKSAAPTKRIRFQDVKPYDAPEQLEDLRGPASGALRLPPWIYWGPNPAVDLSALWGATKAYQATIQEGTVEDQVKILNRDVLISVWAELNLPPRARQLWESRFPELTARTSPQPLR</sequence>
<proteinExistence type="predicted"/>
<accession>A0A4T2BXY8</accession>
<keyword evidence="2" id="KW-1185">Reference proteome</keyword>
<evidence type="ECO:0000313" key="1">
    <source>
        <dbReference type="EMBL" id="TIH36189.1"/>
    </source>
</evidence>
<reference evidence="1 2" key="1">
    <citation type="journal article" date="2019" name="Microorganisms">
        <title>Systematic Affiliation and Genome Analysis of Subtercola vilae DB165(T) with Particular Emphasis on Cold Adaptation of an Isolate from a High-Altitude Cold Volcano Lake.</title>
        <authorList>
            <person name="Villalobos A.S."/>
            <person name="Wiese J."/>
            <person name="Imhoff J.F."/>
            <person name="Dorador C."/>
            <person name="Keller A."/>
            <person name="Hentschel U."/>
        </authorList>
    </citation>
    <scope>NUCLEOTIDE SEQUENCE [LARGE SCALE GENOMIC DNA]</scope>
    <source>
        <strain evidence="1 2">DB165</strain>
    </source>
</reference>
<name>A0A4T2BXY8_9MICO</name>